<name>A0ABR5HG93_9HYPH</name>
<comment type="caution">
    <text evidence="1">The sequence shown here is derived from an EMBL/GenBank/DDBJ whole genome shotgun (WGS) entry which is preliminary data.</text>
</comment>
<reference evidence="1 2" key="1">
    <citation type="submission" date="2014-11" db="EMBL/GenBank/DDBJ databases">
        <title>Comparative genomics of Methylobacterium species.</title>
        <authorList>
            <person name="Chaudhry V."/>
            <person name="Patil P.B."/>
        </authorList>
    </citation>
    <scope>NUCLEOTIDE SEQUENCE [LARGE SCALE GENOMIC DNA]</scope>
    <source>
        <strain evidence="1 2">SE3.6</strain>
    </source>
</reference>
<evidence type="ECO:0008006" key="3">
    <source>
        <dbReference type="Google" id="ProtNLM"/>
    </source>
</evidence>
<organism evidence="1 2">
    <name type="scientific">Methylobacterium indicum</name>
    <dbReference type="NCBI Taxonomy" id="1775910"/>
    <lineage>
        <taxon>Bacteria</taxon>
        <taxon>Pseudomonadati</taxon>
        <taxon>Pseudomonadota</taxon>
        <taxon>Alphaproteobacteria</taxon>
        <taxon>Hyphomicrobiales</taxon>
        <taxon>Methylobacteriaceae</taxon>
        <taxon>Methylobacterium</taxon>
    </lineage>
</organism>
<evidence type="ECO:0000313" key="2">
    <source>
        <dbReference type="Proteomes" id="UP000036471"/>
    </source>
</evidence>
<protein>
    <recommendedName>
        <fullName evidence="3">Tip attachment protein J domain-containing protein</fullName>
    </recommendedName>
</protein>
<accession>A0ABR5HG93</accession>
<proteinExistence type="predicted"/>
<dbReference type="Proteomes" id="UP000036471">
    <property type="component" value="Unassembled WGS sequence"/>
</dbReference>
<dbReference type="RefSeq" id="WP_048425584.1">
    <property type="nucleotide sequence ID" value="NZ_JTHF01000007.1"/>
</dbReference>
<gene>
    <name evidence="1" type="ORF">QR79_08505</name>
</gene>
<sequence length="1299" mass="134418">MATIANSTIVNPTIVNPTWAGPSLLIPMFPEALLVGAPNLGSTWAATGYQYQNMVVGADPAPQPFQALPAGTGPGLGVNLMWTLPSALRSGQQQGTGGTVDFPLAPNRWLVTRSKAGTGGSPPVLTGWVVQSDYLGTGGANYYPNPDKPDSFTKIGLITPLGSWTGAAPQSGFLTAVAPANLSYAAVFANVGSVFAFSDPLGDGDEGTYAYSILGWYANPDEDPLFGKTAGTPDGFTSQAQWEGILAALGWTTATDVATGEAAWASWLAANPVSGGPGATPAQRADPAQVLCHAMIHGIAWNGTGVAYPTYGSTGGRTPPAVAVGSNGGEALAVWLASTVGTSNTEEMIEKLLLALRNNLALEFATDPAKFETATHAQRFGSGYAGKVWVVQRPTDAQRNPADSLGGNATVPLDPHATELLTQLNAKQAALDALNAVIDSWRQDLFAALWKQQNDAGQTVAIRSQVEKYVERLSDPTTGLIPTGTARAATLQDDIAALQGTLTAALAPPADPGPGAAAAYTLSSIDQPRYMAPVDPVILVAGAGLDTKLSPPGTFDGEDQLPGRYTGQTIRALTVTIAGVAQPVTLAAGDLSPPLGTPADPAVPKEMADFRVEALLLDPGNATWLASLALAKAGVANPTAAQLQSVATDIAARQTAPFAGNSLSVLPGLALAAAAGLTGVPPAAVGVDAWTPPWTPVFMDWQVGWSPTVPSPDAQTPPGDPSDLAGMLGGWTLGRFDYQWDGTAVPAVQDTFMGRTVLTPNQAVALGSQLATFLSAPSNLDMLPDFEVTALQGAQAELSNLDVLTQSLSGLNDQMLMRRSAVIKLDPSPAAALAQTAAGYQPVIDGKSNFYPIRSGHLTLQRLWIVDAFGQILRVIDTEGTIRNIQPLIAHSLATPGKGNEASIQVPPRVTQPVRLDARFLQSDDDAIRSNSSDATSPVCGWVMPNHLDDSLTVFDAAGNNLGALITVRNDNGAAVRWDAVPGTDLPLGSPPQIANAHLAGFVDGILSRRGASQADALAALLDAIDLTLWVTDPLGQPTGGNLAVLVGRPIAVVRVGLTLELDGLPSTAQSWADTGQGNTRGFETVPFPIRVGDFGLDQNGATGYFLGDDYSRFYAANGHDPALCLARRALGRGSGPLPERLAAALSGGATPASGAADDYVVKDATFPVRADGTSTVFLTVLVDPRGSIPVVSGIQPLVTLTLPPGPIASALNAMFVTFRTGPVLTDPDRIGMPLPSAVTGDWSWIERSGVSVWREDDTIATPGQTATLPASPASLREGWLKLSGALGSLKSPVTTGRR</sequence>
<keyword evidence="2" id="KW-1185">Reference proteome</keyword>
<evidence type="ECO:0000313" key="1">
    <source>
        <dbReference type="EMBL" id="KMO25275.1"/>
    </source>
</evidence>
<dbReference type="EMBL" id="JTHG01000059">
    <property type="protein sequence ID" value="KMO25275.1"/>
    <property type="molecule type" value="Genomic_DNA"/>
</dbReference>